<dbReference type="OrthoDB" id="9811959at2"/>
<dbReference type="NCBIfam" id="TIGR02436">
    <property type="entry name" value="four helix bundle protein"/>
    <property type="match status" value="1"/>
</dbReference>
<dbReference type="SUPFAM" id="SSF158446">
    <property type="entry name" value="IVS-encoded protein-like"/>
    <property type="match status" value="1"/>
</dbReference>
<gene>
    <name evidence="1" type="ORF">DJ568_12830</name>
</gene>
<reference evidence="1 2" key="1">
    <citation type="submission" date="2018-05" db="EMBL/GenBank/DDBJ databases">
        <title>Mucilaginibacter hurinus sp. nov., isolated from briquette warehouse soil.</title>
        <authorList>
            <person name="Choi L."/>
        </authorList>
    </citation>
    <scope>NUCLEOTIDE SEQUENCE [LARGE SCALE GENOMIC DNA]</scope>
    <source>
        <strain evidence="1 2">ZR32</strain>
    </source>
</reference>
<dbReference type="InterPro" id="IPR012657">
    <property type="entry name" value="23S_rRNA-intervening_sequence"/>
</dbReference>
<evidence type="ECO:0000313" key="2">
    <source>
        <dbReference type="Proteomes" id="UP000253209"/>
    </source>
</evidence>
<dbReference type="EMBL" id="QGDC01000007">
    <property type="protein sequence ID" value="RCH54183.1"/>
    <property type="molecule type" value="Genomic_DNA"/>
</dbReference>
<proteinExistence type="predicted"/>
<accession>A0A367GNB9</accession>
<dbReference type="Pfam" id="PF05635">
    <property type="entry name" value="23S_rRNA_IVP"/>
    <property type="match status" value="1"/>
</dbReference>
<dbReference type="InterPro" id="IPR036583">
    <property type="entry name" value="23S_rRNA_IVS_sf"/>
</dbReference>
<comment type="caution">
    <text evidence="1">The sequence shown here is derived from an EMBL/GenBank/DDBJ whole genome shotgun (WGS) entry which is preliminary data.</text>
</comment>
<sequence length="68" mass="7831">MFLQLGHTKLEVYSIAKQVVKECYLVTNTFPADERYVLTQQMKRAALSVQLNIAEGSSRKSDIERNRL</sequence>
<dbReference type="Gene3D" id="1.20.1440.60">
    <property type="entry name" value="23S rRNA-intervening sequence"/>
    <property type="match status" value="1"/>
</dbReference>
<organism evidence="1 2">
    <name type="scientific">Mucilaginibacter hurinus</name>
    <dbReference type="NCBI Taxonomy" id="2201324"/>
    <lineage>
        <taxon>Bacteria</taxon>
        <taxon>Pseudomonadati</taxon>
        <taxon>Bacteroidota</taxon>
        <taxon>Sphingobacteriia</taxon>
        <taxon>Sphingobacteriales</taxon>
        <taxon>Sphingobacteriaceae</taxon>
        <taxon>Mucilaginibacter</taxon>
    </lineage>
</organism>
<dbReference type="RefSeq" id="WP_114005694.1">
    <property type="nucleotide sequence ID" value="NZ_QGDC01000007.1"/>
</dbReference>
<protein>
    <recommendedName>
        <fullName evidence="3">Four helix bundle protein</fullName>
    </recommendedName>
</protein>
<evidence type="ECO:0000313" key="1">
    <source>
        <dbReference type="EMBL" id="RCH54183.1"/>
    </source>
</evidence>
<name>A0A367GNB9_9SPHI</name>
<keyword evidence="2" id="KW-1185">Reference proteome</keyword>
<evidence type="ECO:0008006" key="3">
    <source>
        <dbReference type="Google" id="ProtNLM"/>
    </source>
</evidence>
<dbReference type="AlphaFoldDB" id="A0A367GNB9"/>
<dbReference type="Proteomes" id="UP000253209">
    <property type="component" value="Unassembled WGS sequence"/>
</dbReference>